<dbReference type="InterPro" id="IPR015500">
    <property type="entry name" value="Peptidase_S8_subtilisin-rel"/>
</dbReference>
<dbReference type="EMBL" id="CAFBQP010000039">
    <property type="protein sequence ID" value="CAB5062656.1"/>
    <property type="molecule type" value="Genomic_DNA"/>
</dbReference>
<name>A0A6J6VAY3_9ZZZZ</name>
<dbReference type="PROSITE" id="PS51892">
    <property type="entry name" value="SUBTILASE"/>
    <property type="match status" value="1"/>
</dbReference>
<keyword evidence="4" id="KW-0720">Serine protease</keyword>
<dbReference type="CDD" id="cd07473">
    <property type="entry name" value="Peptidases_S8_Subtilisin_like"/>
    <property type="match status" value="1"/>
</dbReference>
<dbReference type="InterPro" id="IPR022398">
    <property type="entry name" value="Peptidase_S8_His-AS"/>
</dbReference>
<dbReference type="AlphaFoldDB" id="A0A6J6VAY3"/>
<dbReference type="CDD" id="cd00063">
    <property type="entry name" value="FN3"/>
    <property type="match status" value="1"/>
</dbReference>
<dbReference type="EMBL" id="CAEZXX010000167">
    <property type="protein sequence ID" value="CAB4723901.1"/>
    <property type="molecule type" value="Genomic_DNA"/>
</dbReference>
<dbReference type="Pfam" id="PF00082">
    <property type="entry name" value="Peptidase_S8"/>
    <property type="match status" value="1"/>
</dbReference>
<reference evidence="7" key="1">
    <citation type="submission" date="2020-05" db="EMBL/GenBank/DDBJ databases">
        <authorList>
            <person name="Chiriac C."/>
            <person name="Salcher M."/>
            <person name="Ghai R."/>
            <person name="Kavagutti S V."/>
        </authorList>
    </citation>
    <scope>NUCLEOTIDE SEQUENCE</scope>
</reference>
<dbReference type="Pfam" id="PF05345">
    <property type="entry name" value="He_PIG"/>
    <property type="match status" value="2"/>
</dbReference>
<evidence type="ECO:0000256" key="2">
    <source>
        <dbReference type="ARBA" id="ARBA00022670"/>
    </source>
</evidence>
<evidence type="ECO:0000313" key="7">
    <source>
        <dbReference type="EMBL" id="CAB4768033.1"/>
    </source>
</evidence>
<dbReference type="InterPro" id="IPR051048">
    <property type="entry name" value="Peptidase_S8/S53_subtilisin"/>
</dbReference>
<dbReference type="InterPro" id="IPR054399">
    <property type="entry name" value="Fervidolysin-like_N_prodom"/>
</dbReference>
<dbReference type="InterPro" id="IPR034204">
    <property type="entry name" value="PfSUB1-like_cat_dom"/>
</dbReference>
<gene>
    <name evidence="6" type="ORF">UFOPK2602_01936</name>
    <name evidence="7" type="ORF">UFOPK2806_02256</name>
    <name evidence="8" type="ORF">UFOPK4306_01177</name>
</gene>
<dbReference type="InterPro" id="IPR013783">
    <property type="entry name" value="Ig-like_fold"/>
</dbReference>
<evidence type="ECO:0000259" key="5">
    <source>
        <dbReference type="PROSITE" id="PS50853"/>
    </source>
</evidence>
<dbReference type="GO" id="GO:0004252">
    <property type="term" value="F:serine-type endopeptidase activity"/>
    <property type="evidence" value="ECO:0007669"/>
    <property type="project" value="InterPro"/>
</dbReference>
<organism evidence="7">
    <name type="scientific">freshwater metagenome</name>
    <dbReference type="NCBI Taxonomy" id="449393"/>
    <lineage>
        <taxon>unclassified sequences</taxon>
        <taxon>metagenomes</taxon>
        <taxon>ecological metagenomes</taxon>
    </lineage>
</organism>
<dbReference type="PANTHER" id="PTHR43399:SF4">
    <property type="entry name" value="CELL WALL-ASSOCIATED PROTEASE"/>
    <property type="match status" value="1"/>
</dbReference>
<dbReference type="Pfam" id="PF00041">
    <property type="entry name" value="fn3"/>
    <property type="match status" value="1"/>
</dbReference>
<dbReference type="PROSITE" id="PS00137">
    <property type="entry name" value="SUBTILASE_HIS"/>
    <property type="match status" value="1"/>
</dbReference>
<dbReference type="SUPFAM" id="SSF49313">
    <property type="entry name" value="Cadherin-like"/>
    <property type="match status" value="2"/>
</dbReference>
<dbReference type="Gene3D" id="3.40.50.200">
    <property type="entry name" value="Peptidase S8/S53 domain"/>
    <property type="match status" value="1"/>
</dbReference>
<dbReference type="PRINTS" id="PR00723">
    <property type="entry name" value="SUBTILISIN"/>
</dbReference>
<dbReference type="GO" id="GO:0005509">
    <property type="term" value="F:calcium ion binding"/>
    <property type="evidence" value="ECO:0007669"/>
    <property type="project" value="InterPro"/>
</dbReference>
<keyword evidence="2" id="KW-0645">Protease</keyword>
<dbReference type="SUPFAM" id="SSF49265">
    <property type="entry name" value="Fibronectin type III"/>
    <property type="match status" value="1"/>
</dbReference>
<dbReference type="Pfam" id="PF22148">
    <property type="entry name" value="Fervidolysin_NPro-like"/>
    <property type="match status" value="1"/>
</dbReference>
<dbReference type="InterPro" id="IPR015919">
    <property type="entry name" value="Cadherin-like_sf"/>
</dbReference>
<dbReference type="InterPro" id="IPR036852">
    <property type="entry name" value="Peptidase_S8/S53_dom_sf"/>
</dbReference>
<evidence type="ECO:0000256" key="3">
    <source>
        <dbReference type="ARBA" id="ARBA00022801"/>
    </source>
</evidence>
<dbReference type="SUPFAM" id="SSF52743">
    <property type="entry name" value="Subtilisin-like"/>
    <property type="match status" value="1"/>
</dbReference>
<protein>
    <submittedName>
        <fullName evidence="7">Unannotated protein</fullName>
    </submittedName>
</protein>
<evidence type="ECO:0000256" key="1">
    <source>
        <dbReference type="ARBA" id="ARBA00011073"/>
    </source>
</evidence>
<keyword evidence="3" id="KW-0378">Hydrolase</keyword>
<feature type="domain" description="Fibronectin type-III" evidence="5">
    <location>
        <begin position="485"/>
        <end position="580"/>
    </location>
</feature>
<dbReference type="InterPro" id="IPR000209">
    <property type="entry name" value="Peptidase_S8/S53_dom"/>
</dbReference>
<dbReference type="PROSITE" id="PS00138">
    <property type="entry name" value="SUBTILASE_SER"/>
    <property type="match status" value="1"/>
</dbReference>
<dbReference type="PANTHER" id="PTHR43399">
    <property type="entry name" value="SUBTILISIN-RELATED"/>
    <property type="match status" value="1"/>
</dbReference>
<dbReference type="PROSITE" id="PS50853">
    <property type="entry name" value="FN3"/>
    <property type="match status" value="1"/>
</dbReference>
<evidence type="ECO:0000313" key="6">
    <source>
        <dbReference type="EMBL" id="CAB4723901.1"/>
    </source>
</evidence>
<dbReference type="Gene3D" id="2.60.40.10">
    <property type="entry name" value="Immunoglobulins"/>
    <property type="match status" value="3"/>
</dbReference>
<evidence type="ECO:0000256" key="4">
    <source>
        <dbReference type="ARBA" id="ARBA00022825"/>
    </source>
</evidence>
<accession>A0A6J6VAY3</accession>
<dbReference type="InterPro" id="IPR003961">
    <property type="entry name" value="FN3_dom"/>
</dbReference>
<dbReference type="InterPro" id="IPR023828">
    <property type="entry name" value="Peptidase_S8_Ser-AS"/>
</dbReference>
<dbReference type="EMBL" id="CAEZYY010000045">
    <property type="protein sequence ID" value="CAB4768033.1"/>
    <property type="molecule type" value="Genomic_DNA"/>
</dbReference>
<dbReference type="GO" id="GO:0016020">
    <property type="term" value="C:membrane"/>
    <property type="evidence" value="ECO:0007669"/>
    <property type="project" value="InterPro"/>
</dbReference>
<sequence length="1050" mass="105830">MRARVERKRNQRIAHWMTIGALGAASVLVASVSGADASPQSSRSASPITDADLAPHRPGVLLVGYSNTATLTDKAAIRASAKASSSKVLSPRAKHTEVLSLAKGESVAAAVARVKGTKGVRYVEPDYLLTTEATSDDPYFTNGSLWGMQGDGTSPANEFGSGAGEAWAQGYTGSRSVAVGVIDEGIQFDHPDLAANVWTNPDEIAGNGIDDDANGYIDDIHGWDFLNNNNTVFDGNSTEGSDTHGTHVSGTIGGIGGNGSGVAGVNWAVTLVSAKFLGPSGGYTSDAARGLDYLTALKVNKGLNIVATSNSWGGGGSSTTMLDAINNAGDQGILFVAAAGNSTTNNDAAGSYPSNYECTKGGTRGWDCVIAVASLTSSGALSSFSSYGATTVDIAAPGSGVWSTYPVDTYASLSGTSMATPHVSGAIALCASINPALSARQLKRAVVDSARPTLSLTGKVANSGRLDVGAMVTACTAPTAAVSGLPTSLTAVAAGANRMSLAWTDGASNEQHYEIEQAPFANSACGTFALVATIGAANTSFSVGGLTGSTAYCFRVRAVNDFGGGTSATSASATGTTASPPAAYACTTTSFSWIDTTAGTPSLYTLGDDASTSVTLPFSFPLFGTSFTSAQISSNGFVRVGSGAATAFANTPIPSAGDPENVIAPWWDDLNPAAGGSVWSMTIGSSPNRQFVVTWNNVPHYGTVGSEISNQVVLDEATGAITLQYLDTVTGSSTSNGGASATVGLENSDGTVGTQIGYNQAVLADGTALRCTDRPVNSPTITTASLAVGTVGAAYSQTLAGSAGTTPYAWSVNSGSLPAGLLLNPSTGEIGGNPTAAGTSSFSIKITDSASLVATKSLSITIAAPVTVTTASLANGAVGTSYSVTLAASGGTGTYTWSVTGGSLPAGLSLASSTGRISGTPTTAATSNFTVTATDGVGRTSAKPLSITVNGAIPTSFNKSAPSNNASSRPRNGLVLTWAASTGVVSYEYCFDTNRNSVCNSSWVSVGSARTVTLGLLASKTSYEWQVRAVNTTGTRLANNGTWWKFTTAT</sequence>
<dbReference type="InterPro" id="IPR036116">
    <property type="entry name" value="FN3_sf"/>
</dbReference>
<proteinExistence type="inferred from homology"/>
<evidence type="ECO:0000313" key="8">
    <source>
        <dbReference type="EMBL" id="CAB5062656.1"/>
    </source>
</evidence>
<dbReference type="SMART" id="SM00060">
    <property type="entry name" value="FN3"/>
    <property type="match status" value="2"/>
</dbReference>
<dbReference type="GO" id="GO:0006508">
    <property type="term" value="P:proteolysis"/>
    <property type="evidence" value="ECO:0007669"/>
    <property type="project" value="UniProtKB-KW"/>
</dbReference>
<comment type="similarity">
    <text evidence="1">Belongs to the peptidase S8 family.</text>
</comment>